<dbReference type="CDD" id="cd02440">
    <property type="entry name" value="AdoMet_MTases"/>
    <property type="match status" value="1"/>
</dbReference>
<evidence type="ECO:0000256" key="1">
    <source>
        <dbReference type="ARBA" id="ARBA00022603"/>
    </source>
</evidence>
<gene>
    <name evidence="4" type="primary">ubiG</name>
    <name evidence="4" type="ORF">SCFA_1080007</name>
</gene>
<accession>A0A485LV47</accession>
<organism evidence="4">
    <name type="scientific">anaerobic digester metagenome</name>
    <dbReference type="NCBI Taxonomy" id="1263854"/>
    <lineage>
        <taxon>unclassified sequences</taxon>
        <taxon>metagenomes</taxon>
        <taxon>ecological metagenomes</taxon>
    </lineage>
</organism>
<protein>
    <submittedName>
        <fullName evidence="4">Ubiquinone biosynthesis O-methyltransferase</fullName>
        <ecNumber evidence="4">2.1.1.222</ecNumber>
    </submittedName>
</protein>
<dbReference type="AlphaFoldDB" id="A0A485LV47"/>
<dbReference type="InterPro" id="IPR029063">
    <property type="entry name" value="SAM-dependent_MTases_sf"/>
</dbReference>
<dbReference type="InterPro" id="IPR041698">
    <property type="entry name" value="Methyltransf_25"/>
</dbReference>
<keyword evidence="4" id="KW-0830">Ubiquinone</keyword>
<dbReference type="Pfam" id="PF13649">
    <property type="entry name" value="Methyltransf_25"/>
    <property type="match status" value="1"/>
</dbReference>
<dbReference type="GO" id="GO:0032259">
    <property type="term" value="P:methylation"/>
    <property type="evidence" value="ECO:0007669"/>
    <property type="project" value="UniProtKB-KW"/>
</dbReference>
<reference evidence="4" key="1">
    <citation type="submission" date="2019-03" db="EMBL/GenBank/DDBJ databases">
        <authorList>
            <person name="Hao L."/>
        </authorList>
    </citation>
    <scope>NUCLEOTIDE SEQUENCE</scope>
</reference>
<keyword evidence="2 4" id="KW-0808">Transferase</keyword>
<evidence type="ECO:0000313" key="4">
    <source>
        <dbReference type="EMBL" id="VFU11491.1"/>
    </source>
</evidence>
<evidence type="ECO:0000256" key="2">
    <source>
        <dbReference type="ARBA" id="ARBA00022679"/>
    </source>
</evidence>
<dbReference type="Gene3D" id="3.40.50.150">
    <property type="entry name" value="Vaccinia Virus protein VP39"/>
    <property type="match status" value="1"/>
</dbReference>
<dbReference type="EC" id="2.1.1.222" evidence="4"/>
<sequence>MKVLCRQWRGTVARPQNEIEHGRKLSRNDPELIWGWGTPAGRIRARRRAALIAEGARLGPHVRALEIGCGTGVFTEYFVKSGAHIVAVDISSDLLEEARERGLPEDRVQFIEKAFEECEVDGPFDAVIGSSILHHLDLAGSLPRIFSLLRPGGWMSFAEPNMLNPQIFFQKNIPWLKERLGDSPDETAFVRHSLKRRLESSGFDRVAITPFDWLHPLTPARVIHIVSKIGAFLEAAPLVREFAGSLYIRCRRPA</sequence>
<dbReference type="PANTHER" id="PTHR43861:SF1">
    <property type="entry name" value="TRANS-ACONITATE 2-METHYLTRANSFERASE"/>
    <property type="match status" value="1"/>
</dbReference>
<feature type="domain" description="Methyltransferase" evidence="3">
    <location>
        <begin position="65"/>
        <end position="153"/>
    </location>
</feature>
<evidence type="ECO:0000259" key="3">
    <source>
        <dbReference type="Pfam" id="PF13649"/>
    </source>
</evidence>
<dbReference type="GO" id="GO:0102208">
    <property type="term" value="F:2-polyprenyl-6-hydroxyphenol methylase activity"/>
    <property type="evidence" value="ECO:0007669"/>
    <property type="project" value="UniProtKB-EC"/>
</dbReference>
<dbReference type="EMBL" id="CAADRM010000011">
    <property type="protein sequence ID" value="VFU11491.1"/>
    <property type="molecule type" value="Genomic_DNA"/>
</dbReference>
<proteinExistence type="predicted"/>
<dbReference type="SUPFAM" id="SSF53335">
    <property type="entry name" value="S-adenosyl-L-methionine-dependent methyltransferases"/>
    <property type="match status" value="1"/>
</dbReference>
<name>A0A485LV47_9ZZZZ</name>
<keyword evidence="1 4" id="KW-0489">Methyltransferase</keyword>
<dbReference type="PANTHER" id="PTHR43861">
    <property type="entry name" value="TRANS-ACONITATE 2-METHYLTRANSFERASE-RELATED"/>
    <property type="match status" value="1"/>
</dbReference>